<gene>
    <name evidence="1" type="ORF">TM448A06364_0009</name>
</gene>
<reference evidence="1" key="1">
    <citation type="submission" date="2020-03" db="EMBL/GenBank/DDBJ databases">
        <title>The deep terrestrial virosphere.</title>
        <authorList>
            <person name="Holmfeldt K."/>
            <person name="Nilsson E."/>
            <person name="Simone D."/>
            <person name="Lopez-Fernandez M."/>
            <person name="Wu X."/>
            <person name="de Brujin I."/>
            <person name="Lundin D."/>
            <person name="Andersson A."/>
            <person name="Bertilsson S."/>
            <person name="Dopson M."/>
        </authorList>
    </citation>
    <scope>NUCLEOTIDE SEQUENCE</scope>
    <source>
        <strain evidence="1">TM448A06364</strain>
    </source>
</reference>
<name>A0A6H2A617_9ZZZZ</name>
<evidence type="ECO:0000313" key="1">
    <source>
        <dbReference type="EMBL" id="QJA54985.1"/>
    </source>
</evidence>
<dbReference type="EMBL" id="MT144556">
    <property type="protein sequence ID" value="QJA54985.1"/>
    <property type="molecule type" value="Genomic_DNA"/>
</dbReference>
<protein>
    <recommendedName>
        <fullName evidence="2">B box-type domain-containing protein</fullName>
    </recommendedName>
</protein>
<dbReference type="AlphaFoldDB" id="A0A6H2A617"/>
<organism evidence="1">
    <name type="scientific">viral metagenome</name>
    <dbReference type="NCBI Taxonomy" id="1070528"/>
    <lineage>
        <taxon>unclassified sequences</taxon>
        <taxon>metagenomes</taxon>
        <taxon>organismal metagenomes</taxon>
    </lineage>
</organism>
<evidence type="ECO:0008006" key="2">
    <source>
        <dbReference type="Google" id="ProtNLM"/>
    </source>
</evidence>
<proteinExistence type="predicted"/>
<accession>A0A6H2A617</accession>
<sequence length="52" mass="6386">MKEEKKEECGSCKEEKKIKFVCNFCQEDRMCAECGREHRSWCMTRDDWEFID</sequence>